<feature type="domain" description="Protein FecR C-terminal" evidence="3">
    <location>
        <begin position="288"/>
        <end position="355"/>
    </location>
</feature>
<reference evidence="5" key="1">
    <citation type="journal article" date="2019" name="Int. J. Syst. Evol. Microbiol.">
        <title>The Global Catalogue of Microorganisms (GCM) 10K type strain sequencing project: providing services to taxonomists for standard genome sequencing and annotation.</title>
        <authorList>
            <consortium name="The Broad Institute Genomics Platform"/>
            <consortium name="The Broad Institute Genome Sequencing Center for Infectious Disease"/>
            <person name="Wu L."/>
            <person name="Ma J."/>
        </authorList>
    </citation>
    <scope>NUCLEOTIDE SEQUENCE [LARGE SCALE GENOMIC DNA]</scope>
    <source>
        <strain evidence="5">JCM 17664</strain>
    </source>
</reference>
<accession>A0ABP8FVT5</accession>
<keyword evidence="1" id="KW-1133">Transmembrane helix</keyword>
<dbReference type="EMBL" id="BAABFN010000005">
    <property type="protein sequence ID" value="GAA4311785.1"/>
    <property type="molecule type" value="Genomic_DNA"/>
</dbReference>
<dbReference type="Pfam" id="PF16344">
    <property type="entry name" value="FecR_C"/>
    <property type="match status" value="1"/>
</dbReference>
<keyword evidence="1" id="KW-0812">Transmembrane</keyword>
<evidence type="ECO:0000313" key="5">
    <source>
        <dbReference type="Proteomes" id="UP001501207"/>
    </source>
</evidence>
<evidence type="ECO:0000259" key="3">
    <source>
        <dbReference type="Pfam" id="PF16344"/>
    </source>
</evidence>
<dbReference type="PIRSF" id="PIRSF018266">
    <property type="entry name" value="FecR"/>
    <property type="match status" value="1"/>
</dbReference>
<dbReference type="PANTHER" id="PTHR30273:SF2">
    <property type="entry name" value="PROTEIN FECR"/>
    <property type="match status" value="1"/>
</dbReference>
<dbReference type="Pfam" id="PF04773">
    <property type="entry name" value="FecR"/>
    <property type="match status" value="1"/>
</dbReference>
<dbReference type="InterPro" id="IPR012373">
    <property type="entry name" value="Ferrdict_sens_TM"/>
</dbReference>
<feature type="transmembrane region" description="Helical" evidence="1">
    <location>
        <begin position="93"/>
        <end position="112"/>
    </location>
</feature>
<name>A0ABP8FVT5_9BACT</name>
<evidence type="ECO:0000259" key="2">
    <source>
        <dbReference type="Pfam" id="PF04773"/>
    </source>
</evidence>
<keyword evidence="5" id="KW-1185">Reference proteome</keyword>
<organism evidence="4 5">
    <name type="scientific">Compostibacter hankyongensis</name>
    <dbReference type="NCBI Taxonomy" id="1007089"/>
    <lineage>
        <taxon>Bacteria</taxon>
        <taxon>Pseudomonadati</taxon>
        <taxon>Bacteroidota</taxon>
        <taxon>Chitinophagia</taxon>
        <taxon>Chitinophagales</taxon>
        <taxon>Chitinophagaceae</taxon>
        <taxon>Compostibacter</taxon>
    </lineage>
</organism>
<dbReference type="Proteomes" id="UP001501207">
    <property type="component" value="Unassembled WGS sequence"/>
</dbReference>
<dbReference type="InterPro" id="IPR006860">
    <property type="entry name" value="FecR"/>
</dbReference>
<evidence type="ECO:0000256" key="1">
    <source>
        <dbReference type="SAM" id="Phobius"/>
    </source>
</evidence>
<dbReference type="PANTHER" id="PTHR30273">
    <property type="entry name" value="PERIPLASMIC SIGNAL SENSOR AND SIGMA FACTOR ACTIVATOR FECR-RELATED"/>
    <property type="match status" value="1"/>
</dbReference>
<dbReference type="Gene3D" id="2.60.120.1440">
    <property type="match status" value="1"/>
</dbReference>
<dbReference type="InterPro" id="IPR032508">
    <property type="entry name" value="FecR_C"/>
</dbReference>
<protein>
    <recommendedName>
        <fullName evidence="6">FecR family protein</fullName>
    </recommendedName>
</protein>
<evidence type="ECO:0000313" key="4">
    <source>
        <dbReference type="EMBL" id="GAA4311785.1"/>
    </source>
</evidence>
<gene>
    <name evidence="4" type="ORF">GCM10023143_21040</name>
</gene>
<keyword evidence="1" id="KW-0472">Membrane</keyword>
<proteinExistence type="predicted"/>
<sequence>MTDEIWILMARKQAGEASEEDLRRLRELVEQDMGLQYSYTIMERLEECREQEAITAEEENELLQHGWSAIEQYLESRRPEPPLKKRWWARPHISALAAGFLLLLAASGVYVVRRYEKAALKNEITTDNGSRTAVVLPDGTRVRLNVHSRLQYPDRFTDGSRVVTLEGEGFFEVKKDPSHPFIIRVNDAVVRVLGTSLNVKAYPEDDRVETTLISGKVAVDLNDDDQREIILKPNQKITLYRKRREEPAVAAKKDAVIPLHRFDVSDVHPRDTLTEIPLAETAWTENTLTFDQKPLGQLSHDLERWYGVKIIFKNDLYRQQLFTGTFKNQPINEVMHALQLSSDFHYRIDSLNKIYIW</sequence>
<dbReference type="Gene3D" id="3.55.50.30">
    <property type="match status" value="1"/>
</dbReference>
<dbReference type="RefSeq" id="WP_344979008.1">
    <property type="nucleotide sequence ID" value="NZ_BAABFN010000005.1"/>
</dbReference>
<evidence type="ECO:0008006" key="6">
    <source>
        <dbReference type="Google" id="ProtNLM"/>
    </source>
</evidence>
<feature type="domain" description="FecR protein" evidence="2">
    <location>
        <begin position="123"/>
        <end position="217"/>
    </location>
</feature>
<comment type="caution">
    <text evidence="4">The sequence shown here is derived from an EMBL/GenBank/DDBJ whole genome shotgun (WGS) entry which is preliminary data.</text>
</comment>